<dbReference type="InterPro" id="IPR045584">
    <property type="entry name" value="Pilin-like"/>
</dbReference>
<dbReference type="EMBL" id="JAUOPB010000012">
    <property type="protein sequence ID" value="MDO6423956.1"/>
    <property type="molecule type" value="Genomic_DNA"/>
</dbReference>
<gene>
    <name evidence="5" type="ORF">Q4521_15840</name>
</gene>
<keyword evidence="3" id="KW-0281">Fimbrium</keyword>
<evidence type="ECO:0000256" key="4">
    <source>
        <dbReference type="SAM" id="Phobius"/>
    </source>
</evidence>
<evidence type="ECO:0000256" key="3">
    <source>
        <dbReference type="RuleBase" id="RU000389"/>
    </source>
</evidence>
<comment type="caution">
    <text evidence="5">The sequence shown here is derived from an EMBL/GenBank/DDBJ whole genome shotgun (WGS) entry which is preliminary data.</text>
</comment>
<dbReference type="NCBIfam" id="TIGR02532">
    <property type="entry name" value="IV_pilin_GFxxxE"/>
    <property type="match status" value="1"/>
</dbReference>
<keyword evidence="2" id="KW-0488">Methylation</keyword>
<dbReference type="Pfam" id="PF00114">
    <property type="entry name" value="Pilin"/>
    <property type="match status" value="1"/>
</dbReference>
<dbReference type="GO" id="GO:0043107">
    <property type="term" value="P:type IV pilus-dependent motility"/>
    <property type="evidence" value="ECO:0007669"/>
    <property type="project" value="TreeGrafter"/>
</dbReference>
<keyword evidence="4" id="KW-0812">Transmembrane</keyword>
<sequence length="163" mass="17454">MKEAKIKGFTLIELMIVVAIIGILAAVALPAYSQYVTRAKIVDGLALVQELKGDVKEYHRYHNVFPATNAQAGIPAANKLLSNFVTGVELEDGAFHVTFGFKAGASLDGKVLTLRPAVVIGSPQSPYTWVCGYDEPVMGMVVVGENKTDIDKSLLPSSCRGVM</sequence>
<evidence type="ECO:0000256" key="1">
    <source>
        <dbReference type="ARBA" id="ARBA00005233"/>
    </source>
</evidence>
<evidence type="ECO:0000256" key="2">
    <source>
        <dbReference type="ARBA" id="ARBA00022481"/>
    </source>
</evidence>
<dbReference type="Gene3D" id="3.30.700.10">
    <property type="entry name" value="Glycoprotein, Type 4 Pilin"/>
    <property type="match status" value="1"/>
</dbReference>
<keyword evidence="4" id="KW-1133">Transmembrane helix</keyword>
<dbReference type="InterPro" id="IPR012902">
    <property type="entry name" value="N_methyl_site"/>
</dbReference>
<accession>A0AAW7XBJ5</accession>
<keyword evidence="4" id="KW-0472">Membrane</keyword>
<dbReference type="GO" id="GO:0007155">
    <property type="term" value="P:cell adhesion"/>
    <property type="evidence" value="ECO:0007669"/>
    <property type="project" value="InterPro"/>
</dbReference>
<feature type="transmembrane region" description="Helical" evidence="4">
    <location>
        <begin position="12"/>
        <end position="32"/>
    </location>
</feature>
<name>A0AAW7XBJ5_9GAMM</name>
<dbReference type="PROSITE" id="PS00409">
    <property type="entry name" value="PROKAR_NTER_METHYL"/>
    <property type="match status" value="1"/>
</dbReference>
<dbReference type="GO" id="GO:0044096">
    <property type="term" value="C:type IV pilus"/>
    <property type="evidence" value="ECO:0007669"/>
    <property type="project" value="TreeGrafter"/>
</dbReference>
<dbReference type="Proteomes" id="UP001169760">
    <property type="component" value="Unassembled WGS sequence"/>
</dbReference>
<dbReference type="InterPro" id="IPR001082">
    <property type="entry name" value="Pilin"/>
</dbReference>
<evidence type="ECO:0000313" key="6">
    <source>
        <dbReference type="Proteomes" id="UP001169760"/>
    </source>
</evidence>
<evidence type="ECO:0000313" key="5">
    <source>
        <dbReference type="EMBL" id="MDO6423956.1"/>
    </source>
</evidence>
<reference evidence="5" key="1">
    <citation type="submission" date="2023-07" db="EMBL/GenBank/DDBJ databases">
        <title>Genome content predicts the carbon catabolic preferences of heterotrophic bacteria.</title>
        <authorList>
            <person name="Gralka M."/>
        </authorList>
    </citation>
    <scope>NUCLEOTIDE SEQUENCE</scope>
    <source>
        <strain evidence="5">I3M17_2</strain>
    </source>
</reference>
<proteinExistence type="inferred from homology"/>
<organism evidence="5 6">
    <name type="scientific">Saccharophagus degradans</name>
    <dbReference type="NCBI Taxonomy" id="86304"/>
    <lineage>
        <taxon>Bacteria</taxon>
        <taxon>Pseudomonadati</taxon>
        <taxon>Pseudomonadota</taxon>
        <taxon>Gammaproteobacteria</taxon>
        <taxon>Cellvibrionales</taxon>
        <taxon>Cellvibrionaceae</taxon>
        <taxon>Saccharophagus</taxon>
    </lineage>
</organism>
<dbReference type="SUPFAM" id="SSF54523">
    <property type="entry name" value="Pili subunits"/>
    <property type="match status" value="1"/>
</dbReference>
<dbReference type="PANTHER" id="PTHR30093">
    <property type="entry name" value="GENERAL SECRETION PATHWAY PROTEIN G"/>
    <property type="match status" value="1"/>
</dbReference>
<comment type="similarity">
    <text evidence="1 3">Belongs to the N-Me-Phe pilin family.</text>
</comment>
<dbReference type="RefSeq" id="WP_303493474.1">
    <property type="nucleotide sequence ID" value="NZ_JAUOPB010000012.1"/>
</dbReference>
<dbReference type="Pfam" id="PF07963">
    <property type="entry name" value="N_methyl"/>
    <property type="match status" value="1"/>
</dbReference>
<dbReference type="PANTHER" id="PTHR30093:SF34">
    <property type="entry name" value="PREPILIN PEPTIDASE-DEPENDENT PROTEIN D"/>
    <property type="match status" value="1"/>
</dbReference>
<protein>
    <submittedName>
        <fullName evidence="5">Pilin</fullName>
    </submittedName>
</protein>
<dbReference type="AlphaFoldDB" id="A0AAW7XBJ5"/>